<dbReference type="RefSeq" id="WP_089867142.1">
    <property type="nucleotide sequence ID" value="NZ_FNGL01000019.1"/>
</dbReference>
<organism evidence="1 2">
    <name type="scientific">Clostridium cochlearium</name>
    <dbReference type="NCBI Taxonomy" id="1494"/>
    <lineage>
        <taxon>Bacteria</taxon>
        <taxon>Bacillati</taxon>
        <taxon>Bacillota</taxon>
        <taxon>Clostridia</taxon>
        <taxon>Eubacteriales</taxon>
        <taxon>Clostridiaceae</taxon>
        <taxon>Clostridium</taxon>
    </lineage>
</organism>
<accession>A0ABY0QMZ1</accession>
<reference evidence="1 2" key="1">
    <citation type="submission" date="2016-10" db="EMBL/GenBank/DDBJ databases">
        <authorList>
            <person name="Varghese N."/>
            <person name="Submissions S."/>
        </authorList>
    </citation>
    <scope>NUCLEOTIDE SEQUENCE [LARGE SCALE GENOMIC DNA]</scope>
    <source>
        <strain evidence="1 2">NLAE-zl-C224</strain>
    </source>
</reference>
<dbReference type="Proteomes" id="UP000198811">
    <property type="component" value="Unassembled WGS sequence"/>
</dbReference>
<proteinExistence type="predicted"/>
<protein>
    <submittedName>
        <fullName evidence="1">Uncharacterized protein</fullName>
    </submittedName>
</protein>
<name>A0ABY0QMZ1_CLOCO</name>
<comment type="caution">
    <text evidence="1">The sequence shown here is derived from an EMBL/GenBank/DDBJ whole genome shotgun (WGS) entry which is preliminary data.</text>
</comment>
<gene>
    <name evidence="1" type="ORF">SAMN05216497_11924</name>
</gene>
<evidence type="ECO:0000313" key="1">
    <source>
        <dbReference type="EMBL" id="SDL32111.1"/>
    </source>
</evidence>
<evidence type="ECO:0000313" key="2">
    <source>
        <dbReference type="Proteomes" id="UP000198811"/>
    </source>
</evidence>
<keyword evidence="2" id="KW-1185">Reference proteome</keyword>
<sequence>MAKAKYSDYLSSNGYITLNKEDYNKAFDKTYTYLRIHSMADFKVYINNSSDYISVGQGEIFELKDFAINTLKIVPDVYSEVSRLQFILLD</sequence>
<dbReference type="EMBL" id="FNGL01000019">
    <property type="protein sequence ID" value="SDL32111.1"/>
    <property type="molecule type" value="Genomic_DNA"/>
</dbReference>